<evidence type="ECO:0000256" key="1">
    <source>
        <dbReference type="ARBA" id="ARBA00001936"/>
    </source>
</evidence>
<accession>A0A5N6K784</accession>
<keyword evidence="4" id="KW-0464">Manganese</keyword>
<dbReference type="EMBL" id="VIGI01000007">
    <property type="protein sequence ID" value="KAB8298177.1"/>
    <property type="molecule type" value="Genomic_DNA"/>
</dbReference>
<evidence type="ECO:0000256" key="4">
    <source>
        <dbReference type="ARBA" id="ARBA00023211"/>
    </source>
</evidence>
<keyword evidence="3" id="KW-0378">Hydrolase</keyword>
<dbReference type="Proteomes" id="UP000326757">
    <property type="component" value="Unassembled WGS sequence"/>
</dbReference>
<dbReference type="Gene3D" id="3.10.310.20">
    <property type="entry name" value="DHHA2 domain"/>
    <property type="match status" value="1"/>
</dbReference>
<keyword evidence="2" id="KW-0479">Metal-binding</keyword>
<evidence type="ECO:0000259" key="5">
    <source>
        <dbReference type="SMART" id="SM01131"/>
    </source>
</evidence>
<dbReference type="Pfam" id="PF01368">
    <property type="entry name" value="DHH"/>
    <property type="match status" value="1"/>
</dbReference>
<keyword evidence="7" id="KW-1185">Reference proteome</keyword>
<protein>
    <recommendedName>
        <fullName evidence="5">DHHA2 domain-containing protein</fullName>
    </recommendedName>
</protein>
<proteinExistence type="predicted"/>
<dbReference type="InterPro" id="IPR038222">
    <property type="entry name" value="DHHA2_dom_sf"/>
</dbReference>
<gene>
    <name evidence="6" type="ORF">EYC80_001923</name>
</gene>
<dbReference type="OrthoDB" id="374045at2759"/>
<dbReference type="PANTHER" id="PTHR12112:SF39">
    <property type="entry name" value="EG:152A3.5 PROTEIN (FBGN0003116_PN PROTEIN)"/>
    <property type="match status" value="1"/>
</dbReference>
<dbReference type="Pfam" id="PF02833">
    <property type="entry name" value="DHHA2"/>
    <property type="match status" value="1"/>
</dbReference>
<dbReference type="InterPro" id="IPR038763">
    <property type="entry name" value="DHH_sf"/>
</dbReference>
<dbReference type="SUPFAM" id="SSF64182">
    <property type="entry name" value="DHH phosphoesterases"/>
    <property type="match status" value="1"/>
</dbReference>
<dbReference type="InterPro" id="IPR001667">
    <property type="entry name" value="DDH_dom"/>
</dbReference>
<dbReference type="GO" id="GO:0004309">
    <property type="term" value="F:exopolyphosphatase activity"/>
    <property type="evidence" value="ECO:0007669"/>
    <property type="project" value="TreeGrafter"/>
</dbReference>
<evidence type="ECO:0000313" key="6">
    <source>
        <dbReference type="EMBL" id="KAB8298177.1"/>
    </source>
</evidence>
<dbReference type="Gene3D" id="3.90.1640.10">
    <property type="entry name" value="inorganic pyrophosphatase (n-terminal core)"/>
    <property type="match status" value="1"/>
</dbReference>
<sequence length="458" mass="51260">MPFPRVSLSSFLSSAKNALNVAIKNGEKVTFVVGNESADLDSICSAVLLAYLRTYSPRNRTKALYIPLSNLPAADLGLRPELNPVLERAKLRVGDLLSLDDLRGGLNAEGTKWILVDHNALQGELGKVYEERVRGCIDHHDEEGKVPNKEVCEAEGEMRIIEKSGSCASLVIGWGKGDLTEMGKGGEGDLRSWEAELAYLALGPILIDTNNLQSKDKTRDSDIDAVQFLESLIEKAPKISETPWNRDQYFSSITTAKEDIGQMGLRDILRKDYKQWNEKEMNLGISAVVQDITFLLSKAGSNEKFLQVLGEWGGEKKLDICAVMTTSQREGVFRRELLVWALGEKGVECLKRFKRDGEEKLGLRVWGEGLLDLNKNGNGEKEMRNCWWQERIENTESEESHSLPGTSTAFHVSSIFPEPLMLGLNWHNQEHSENLDIAHDALLTITKKILCHELRQDL</sequence>
<organism evidence="6 7">
    <name type="scientific">Monilinia laxa</name>
    <name type="common">Brown rot fungus</name>
    <name type="synonym">Sclerotinia laxa</name>
    <dbReference type="NCBI Taxonomy" id="61186"/>
    <lineage>
        <taxon>Eukaryota</taxon>
        <taxon>Fungi</taxon>
        <taxon>Dikarya</taxon>
        <taxon>Ascomycota</taxon>
        <taxon>Pezizomycotina</taxon>
        <taxon>Leotiomycetes</taxon>
        <taxon>Helotiales</taxon>
        <taxon>Sclerotiniaceae</taxon>
        <taxon>Monilinia</taxon>
    </lineage>
</organism>
<dbReference type="SMART" id="SM01131">
    <property type="entry name" value="DHHA2"/>
    <property type="match status" value="1"/>
</dbReference>
<name>A0A5N6K784_MONLA</name>
<comment type="cofactor">
    <cofactor evidence="1">
        <name>Mn(2+)</name>
        <dbReference type="ChEBI" id="CHEBI:29035"/>
    </cofactor>
</comment>
<dbReference type="InterPro" id="IPR004097">
    <property type="entry name" value="DHHA2"/>
</dbReference>
<dbReference type="PANTHER" id="PTHR12112">
    <property type="entry name" value="BNIP - RELATED"/>
    <property type="match status" value="1"/>
</dbReference>
<reference evidence="6 7" key="1">
    <citation type="submission" date="2019-06" db="EMBL/GenBank/DDBJ databases">
        <title>Genome Sequence of the Brown Rot Fungal Pathogen Monilinia laxa.</title>
        <authorList>
            <person name="De Miccolis Angelini R.M."/>
            <person name="Landi L."/>
            <person name="Abate D."/>
            <person name="Pollastro S."/>
            <person name="Romanazzi G."/>
            <person name="Faretra F."/>
        </authorList>
    </citation>
    <scope>NUCLEOTIDE SEQUENCE [LARGE SCALE GENOMIC DNA]</scope>
    <source>
        <strain evidence="6 7">Mlax316</strain>
    </source>
</reference>
<evidence type="ECO:0000256" key="2">
    <source>
        <dbReference type="ARBA" id="ARBA00022723"/>
    </source>
</evidence>
<dbReference type="AlphaFoldDB" id="A0A5N6K784"/>
<feature type="domain" description="DHHA2" evidence="5">
    <location>
        <begin position="250"/>
        <end position="410"/>
    </location>
</feature>
<dbReference type="GO" id="GO:0005737">
    <property type="term" value="C:cytoplasm"/>
    <property type="evidence" value="ECO:0007669"/>
    <property type="project" value="InterPro"/>
</dbReference>
<evidence type="ECO:0000313" key="7">
    <source>
        <dbReference type="Proteomes" id="UP000326757"/>
    </source>
</evidence>
<dbReference type="GO" id="GO:0046872">
    <property type="term" value="F:metal ion binding"/>
    <property type="evidence" value="ECO:0007669"/>
    <property type="project" value="UniProtKB-KW"/>
</dbReference>
<comment type="caution">
    <text evidence="6">The sequence shown here is derived from an EMBL/GenBank/DDBJ whole genome shotgun (WGS) entry which is preliminary data.</text>
</comment>
<evidence type="ECO:0000256" key="3">
    <source>
        <dbReference type="ARBA" id="ARBA00022801"/>
    </source>
</evidence>